<dbReference type="GO" id="GO:0042286">
    <property type="term" value="F:glutamate-1-semialdehyde 2,1-aminomutase activity"/>
    <property type="evidence" value="ECO:0007669"/>
    <property type="project" value="UniProtKB-EC"/>
</dbReference>
<dbReference type="GO" id="GO:0006779">
    <property type="term" value="P:porphyrin-containing compound biosynthetic process"/>
    <property type="evidence" value="ECO:0007669"/>
    <property type="project" value="UniProtKB-KW"/>
</dbReference>
<evidence type="ECO:0000256" key="4">
    <source>
        <dbReference type="ARBA" id="ARBA00012143"/>
    </source>
</evidence>
<comment type="cofactor">
    <cofactor evidence="1">
        <name>pyridoxal 5'-phosphate</name>
        <dbReference type="ChEBI" id="CHEBI:597326"/>
    </cofactor>
</comment>
<gene>
    <name evidence="11" type="ORF">BK665_18255</name>
</gene>
<evidence type="ECO:0000313" key="11">
    <source>
        <dbReference type="EMBL" id="RON51808.1"/>
    </source>
</evidence>
<comment type="caution">
    <text evidence="11">The sequence shown here is derived from an EMBL/GenBank/DDBJ whole genome shotgun (WGS) entry which is preliminary data.</text>
</comment>
<dbReference type="PANTHER" id="PTHR43713:SF3">
    <property type="entry name" value="GLUTAMATE-1-SEMIALDEHYDE 2,1-AMINOMUTASE 1, CHLOROPLASTIC-RELATED"/>
    <property type="match status" value="1"/>
</dbReference>
<dbReference type="GO" id="GO:0008483">
    <property type="term" value="F:transaminase activity"/>
    <property type="evidence" value="ECO:0007669"/>
    <property type="project" value="UniProtKB-KW"/>
</dbReference>
<evidence type="ECO:0000256" key="7">
    <source>
        <dbReference type="ARBA" id="ARBA00023235"/>
    </source>
</evidence>
<dbReference type="AlphaFoldDB" id="A0A423KG86"/>
<dbReference type="PANTHER" id="PTHR43713">
    <property type="entry name" value="GLUTAMATE-1-SEMIALDEHYDE 2,1-AMINOMUTASE"/>
    <property type="match status" value="1"/>
</dbReference>
<keyword evidence="11" id="KW-0808">Transferase</keyword>
<organism evidence="11 12">
    <name type="scientific">Pseudomonas frederiksbergensis</name>
    <dbReference type="NCBI Taxonomy" id="104087"/>
    <lineage>
        <taxon>Bacteria</taxon>
        <taxon>Pseudomonadati</taxon>
        <taxon>Pseudomonadota</taxon>
        <taxon>Gammaproteobacteria</taxon>
        <taxon>Pseudomonadales</taxon>
        <taxon>Pseudomonadaceae</taxon>
        <taxon>Pseudomonas</taxon>
    </lineage>
</organism>
<evidence type="ECO:0000256" key="1">
    <source>
        <dbReference type="ARBA" id="ARBA00001933"/>
    </source>
</evidence>
<dbReference type="Pfam" id="PF00202">
    <property type="entry name" value="Aminotran_3"/>
    <property type="match status" value="1"/>
</dbReference>
<dbReference type="InterPro" id="IPR015424">
    <property type="entry name" value="PyrdxlP-dep_Trfase"/>
</dbReference>
<dbReference type="GO" id="GO:0030170">
    <property type="term" value="F:pyridoxal phosphate binding"/>
    <property type="evidence" value="ECO:0007669"/>
    <property type="project" value="InterPro"/>
</dbReference>
<keyword evidence="7" id="KW-0413">Isomerase</keyword>
<keyword evidence="8" id="KW-0627">Porphyrin biosynthesis</keyword>
<dbReference type="CDD" id="cd00610">
    <property type="entry name" value="OAT_like"/>
    <property type="match status" value="1"/>
</dbReference>
<comment type="similarity">
    <text evidence="3">Belongs to the class-III pyridoxal-phosphate-dependent aminotransferase family. HemL subfamily.</text>
</comment>
<reference evidence="11 12" key="1">
    <citation type="submission" date="2016-10" db="EMBL/GenBank/DDBJ databases">
        <title>Comparative genome analysis of multiple Pseudomonas spp. focuses on biocontrol and plant growth promoting traits.</title>
        <authorList>
            <person name="Tao X.-Y."/>
            <person name="Taylor C.G."/>
        </authorList>
    </citation>
    <scope>NUCLEOTIDE SEQUENCE [LARGE SCALE GENOMIC DNA]</scope>
    <source>
        <strain evidence="11 12">39A2</strain>
    </source>
</reference>
<evidence type="ECO:0000256" key="5">
    <source>
        <dbReference type="ARBA" id="ARBA00015416"/>
    </source>
</evidence>
<evidence type="ECO:0000256" key="9">
    <source>
        <dbReference type="ARBA" id="ARBA00031365"/>
    </source>
</evidence>
<dbReference type="InterPro" id="IPR005814">
    <property type="entry name" value="Aminotrans_3"/>
</dbReference>
<dbReference type="EMBL" id="MOBP01000012">
    <property type="protein sequence ID" value="RON51808.1"/>
    <property type="molecule type" value="Genomic_DNA"/>
</dbReference>
<evidence type="ECO:0000256" key="10">
    <source>
        <dbReference type="RuleBase" id="RU003560"/>
    </source>
</evidence>
<dbReference type="EC" id="5.4.3.8" evidence="4"/>
<evidence type="ECO:0000256" key="3">
    <source>
        <dbReference type="ARBA" id="ARBA00008981"/>
    </source>
</evidence>
<evidence type="ECO:0000256" key="2">
    <source>
        <dbReference type="ARBA" id="ARBA00004819"/>
    </source>
</evidence>
<evidence type="ECO:0000313" key="12">
    <source>
        <dbReference type="Proteomes" id="UP000283627"/>
    </source>
</evidence>
<evidence type="ECO:0000256" key="8">
    <source>
        <dbReference type="ARBA" id="ARBA00023244"/>
    </source>
</evidence>
<keyword evidence="6 10" id="KW-0663">Pyridoxal phosphate</keyword>
<dbReference type="Gene3D" id="3.90.1150.10">
    <property type="entry name" value="Aspartate Aminotransferase, domain 1"/>
    <property type="match status" value="1"/>
</dbReference>
<proteinExistence type="inferred from homology"/>
<dbReference type="InterPro" id="IPR015421">
    <property type="entry name" value="PyrdxlP-dep_Trfase_major"/>
</dbReference>
<sequence length="436" mass="46826">MANDGIEERQLREIAGKVMPAGSFGNMASDIIMREGRGGRVWDVSGNEYVDFLLGSGPMVVGHAHPEVNAAVTGQIARGSTFFVNNEHGIKLAAVIADALPCADQVRFASTGTEADAYAMRLARAYRKRSKILKFEGGYHGMSDYALMSLWPTRASNSEHGIPDSAGIPASVQGEIIVAPFNDIGAARDLIHKHHEDLAGVIVEPMQRLLPPSPGFLQGLRDITSEYGIVLIFDEVVTGFRLAYGGAQEYYGVIPDLCTLGKIVGGGYPLSAIAGREEIMAHFDSAKSGSKAYLPQIGTLSGNPIAAVAGLATLDILKRPGAYEKIRATGHRIRAGLEKSLAEAKIPAVVKGEDVMFDVYFTDSTKIDDYRATLSSNGAIARKFNSLLLERGVLKADSKFYISLAHDELDVQQTLRAFGEVAQLIASESFEPVHSS</sequence>
<dbReference type="Gene3D" id="3.40.640.10">
    <property type="entry name" value="Type I PLP-dependent aspartate aminotransferase-like (Major domain)"/>
    <property type="match status" value="1"/>
</dbReference>
<dbReference type="Proteomes" id="UP000283627">
    <property type="component" value="Unassembled WGS sequence"/>
</dbReference>
<comment type="pathway">
    <text evidence="2">Porphyrin-containing compound metabolism; protoporphyrin-IX biosynthesis; 5-aminolevulinate from L-glutamyl-tRNA(Glu): step 2/2.</text>
</comment>
<dbReference type="InterPro" id="IPR015422">
    <property type="entry name" value="PyrdxlP-dep_Trfase_small"/>
</dbReference>
<dbReference type="RefSeq" id="WP_123408273.1">
    <property type="nucleotide sequence ID" value="NZ_MOBP01000012.1"/>
</dbReference>
<evidence type="ECO:0000256" key="6">
    <source>
        <dbReference type="ARBA" id="ARBA00022898"/>
    </source>
</evidence>
<dbReference type="FunFam" id="3.40.640.10:FF:000021">
    <property type="entry name" value="Glutamate-1-semialdehyde 2,1-aminomutase"/>
    <property type="match status" value="1"/>
</dbReference>
<dbReference type="SUPFAM" id="SSF53383">
    <property type="entry name" value="PLP-dependent transferases"/>
    <property type="match status" value="1"/>
</dbReference>
<keyword evidence="11" id="KW-0032">Aminotransferase</keyword>
<dbReference type="OrthoDB" id="9801052at2"/>
<protein>
    <recommendedName>
        <fullName evidence="5">Glutamate-1-semialdehyde 2,1-aminomutase</fullName>
        <ecNumber evidence="4">5.4.3.8</ecNumber>
    </recommendedName>
    <alternativeName>
        <fullName evidence="9">Glutamate-1-semialdehyde aminotransferase</fullName>
    </alternativeName>
</protein>
<accession>A0A423KG86</accession>
<name>A0A423KG86_9PSED</name>